<accession>A0A559J8X4</accession>
<reference evidence="1 2" key="1">
    <citation type="submission" date="2019-07" db="EMBL/GenBank/DDBJ databases">
        <authorList>
            <person name="Kim J."/>
        </authorList>
    </citation>
    <scope>NUCLEOTIDE SEQUENCE [LARGE SCALE GENOMIC DNA]</scope>
    <source>
        <strain evidence="1 2">G13</strain>
    </source>
</reference>
<dbReference type="InterPro" id="IPR021388">
    <property type="entry name" value="DUF3024"/>
</dbReference>
<evidence type="ECO:0000313" key="2">
    <source>
        <dbReference type="Proteomes" id="UP000316330"/>
    </source>
</evidence>
<dbReference type="Pfam" id="PF11225">
    <property type="entry name" value="DUF3024"/>
    <property type="match status" value="1"/>
</dbReference>
<name>A0A559J8X4_9BACL</name>
<gene>
    <name evidence="1" type="ORF">FPZ45_21250</name>
</gene>
<comment type="caution">
    <text evidence="1">The sequence shown here is derived from an EMBL/GenBank/DDBJ whole genome shotgun (WGS) entry which is preliminary data.</text>
</comment>
<sequence length="110" mass="13564">MLDAFTKKRLEKLMTDYVEEKIPTHIRNQIRLNYKFRGNNITLIEERPAFMSDQWVEIDIAQFRLDQNKWKVYWRDSKNNWHFVEDIIPDEDFEKQLKIVDKDNRGLFWG</sequence>
<dbReference type="EMBL" id="VNJJ01000017">
    <property type="protein sequence ID" value="TVX96335.1"/>
    <property type="molecule type" value="Genomic_DNA"/>
</dbReference>
<organism evidence="1 2">
    <name type="scientific">Cohnella terricola</name>
    <dbReference type="NCBI Taxonomy" id="1289167"/>
    <lineage>
        <taxon>Bacteria</taxon>
        <taxon>Bacillati</taxon>
        <taxon>Bacillota</taxon>
        <taxon>Bacilli</taxon>
        <taxon>Bacillales</taxon>
        <taxon>Paenibacillaceae</taxon>
        <taxon>Cohnella</taxon>
    </lineage>
</organism>
<dbReference type="AlphaFoldDB" id="A0A559J8X4"/>
<keyword evidence="2" id="KW-1185">Reference proteome</keyword>
<evidence type="ECO:0000313" key="1">
    <source>
        <dbReference type="EMBL" id="TVX96335.1"/>
    </source>
</evidence>
<dbReference type="Proteomes" id="UP000316330">
    <property type="component" value="Unassembled WGS sequence"/>
</dbReference>
<protein>
    <submittedName>
        <fullName evidence="1">DUF3024 domain-containing protein</fullName>
    </submittedName>
</protein>
<proteinExistence type="predicted"/>
<dbReference type="OrthoDB" id="1362002at2"/>